<dbReference type="InterPro" id="IPR000313">
    <property type="entry name" value="PWWP_dom"/>
</dbReference>
<organism evidence="3 4">
    <name type="scientific">Citrullus colocynthis</name>
    <name type="common">colocynth</name>
    <dbReference type="NCBI Taxonomy" id="252529"/>
    <lineage>
        <taxon>Eukaryota</taxon>
        <taxon>Viridiplantae</taxon>
        <taxon>Streptophyta</taxon>
        <taxon>Embryophyta</taxon>
        <taxon>Tracheophyta</taxon>
        <taxon>Spermatophyta</taxon>
        <taxon>Magnoliopsida</taxon>
        <taxon>eudicotyledons</taxon>
        <taxon>Gunneridae</taxon>
        <taxon>Pentapetalae</taxon>
        <taxon>rosids</taxon>
        <taxon>fabids</taxon>
        <taxon>Cucurbitales</taxon>
        <taxon>Cucurbitaceae</taxon>
        <taxon>Benincaseae</taxon>
        <taxon>Citrullus</taxon>
    </lineage>
</organism>
<sequence>MGSFDGSNSTKVIDASVGGLVWVRRRNGSWWPGRIMGLEELSESCLVSPKSGTPVKLLGREDASIDWYNLERSKRVKAFRCGEYDEFIEKAKASVAIASKKAVKYARREDAILQALELESARLGQDQLAFSCRMDTSGSEHDISTRNSKLMANSREVELTDNMSDSEDRSDSMPELSQSVISFEENFSSSMARSGQSRRRTPNDSEDDGTEGVKRMRGLEDLGIGVMSKRKVHTGCVVGLVREDSDVNCNLNAPNCLINEHPPDDSKVRSSLSKRKRSQVSDVNEFSKRKNRHRPLTKVLESTAMLSVPVVCNELPNSRASPLGGLSGGRLSELESNESKKSSSAAVNNNSDSTVISCENMTPTNALDTAHFNIKVKDNEVSSISDRAENDISDLLLHVPFSEEGKNPAGLSPTFSPRCAIGVSERQSSQSSQAEPICVSNELNNESGSTSSAVADPESNMSKTIEKGSSKWQLKGKRNSRHTKKTHTNDTRNFLLTDNKQKTCGAGIEHPDGFNVESDQKVSTSIEEPPLSNNNSKAEPEKLAEDGSNELDSIKCTSQDQLHTISEKTTKMRQLPDYSWATPRLLPFRQSRLMVHSKYQRSEFSFTKFGCNASLYDVELVVKANYKPQHVPLVSLMSKLNCKAVVGHPLTVEALDDGHCDDLLSRSELDPQKSVESSHSVQSNSWKGKTLEKRRARALQPRPSPGKASKTKKSGQLSKKTRKLSSLTVQKQFVDDSKPVVEKSKGSFIACIPLKVVFSRINEAVNGLARPTHRPLTTVSQ</sequence>
<feature type="compositionally biased region" description="Polar residues" evidence="1">
    <location>
        <begin position="441"/>
        <end position="463"/>
    </location>
</feature>
<dbReference type="InterPro" id="IPR044679">
    <property type="entry name" value="PWWP2-like"/>
</dbReference>
<evidence type="ECO:0000256" key="1">
    <source>
        <dbReference type="SAM" id="MobiDB-lite"/>
    </source>
</evidence>
<accession>A0ABP0YVW9</accession>
<feature type="compositionally biased region" description="Polar residues" evidence="1">
    <location>
        <begin position="521"/>
        <end position="537"/>
    </location>
</feature>
<feature type="region of interest" description="Disordered" evidence="1">
    <location>
        <begin position="184"/>
        <end position="216"/>
    </location>
</feature>
<dbReference type="PROSITE" id="PS50812">
    <property type="entry name" value="PWWP"/>
    <property type="match status" value="1"/>
</dbReference>
<keyword evidence="4" id="KW-1185">Reference proteome</keyword>
<feature type="region of interest" description="Disordered" evidence="1">
    <location>
        <begin position="669"/>
        <end position="723"/>
    </location>
</feature>
<proteinExistence type="predicted"/>
<dbReference type="Pfam" id="PF00855">
    <property type="entry name" value="PWWP"/>
    <property type="match status" value="1"/>
</dbReference>
<evidence type="ECO:0000313" key="3">
    <source>
        <dbReference type="EMBL" id="CAK9324678.1"/>
    </source>
</evidence>
<protein>
    <recommendedName>
        <fullName evidence="2">PWWP domain-containing protein</fullName>
    </recommendedName>
</protein>
<dbReference type="CDD" id="cd05162">
    <property type="entry name" value="PWWP"/>
    <property type="match status" value="1"/>
</dbReference>
<feature type="domain" description="PWWP" evidence="2">
    <location>
        <begin position="17"/>
        <end position="72"/>
    </location>
</feature>
<evidence type="ECO:0000259" key="2">
    <source>
        <dbReference type="PROSITE" id="PS50812"/>
    </source>
</evidence>
<feature type="region of interest" description="Disordered" evidence="1">
    <location>
        <begin position="258"/>
        <end position="295"/>
    </location>
</feature>
<feature type="compositionally biased region" description="Basic residues" evidence="1">
    <location>
        <begin position="474"/>
        <end position="486"/>
    </location>
</feature>
<dbReference type="EMBL" id="OZ021740">
    <property type="protein sequence ID" value="CAK9324678.1"/>
    <property type="molecule type" value="Genomic_DNA"/>
</dbReference>
<gene>
    <name evidence="3" type="ORF">CITCOLO1_LOCUS16919</name>
</gene>
<feature type="compositionally biased region" description="Basic residues" evidence="1">
    <location>
        <begin position="709"/>
        <end position="723"/>
    </location>
</feature>
<dbReference type="PANTHER" id="PTHR33697">
    <property type="entry name" value="T17B22.17 PROTEIN-RELATED"/>
    <property type="match status" value="1"/>
</dbReference>
<feature type="compositionally biased region" description="Polar residues" evidence="1">
    <location>
        <begin position="184"/>
        <end position="195"/>
    </location>
</feature>
<dbReference type="Gene3D" id="2.30.30.140">
    <property type="match status" value="1"/>
</dbReference>
<dbReference type="Proteomes" id="UP001642487">
    <property type="component" value="Chromosome 6"/>
</dbReference>
<feature type="region of interest" description="Disordered" evidence="1">
    <location>
        <begin position="504"/>
        <end position="550"/>
    </location>
</feature>
<feature type="compositionally biased region" description="Low complexity" evidence="1">
    <location>
        <begin position="674"/>
        <end position="685"/>
    </location>
</feature>
<reference evidence="3 4" key="1">
    <citation type="submission" date="2024-03" db="EMBL/GenBank/DDBJ databases">
        <authorList>
            <person name="Gkanogiannis A."/>
            <person name="Becerra Lopez-Lavalle L."/>
        </authorList>
    </citation>
    <scope>NUCLEOTIDE SEQUENCE [LARGE SCALE GENOMIC DNA]</scope>
</reference>
<evidence type="ECO:0000313" key="4">
    <source>
        <dbReference type="Proteomes" id="UP001642487"/>
    </source>
</evidence>
<dbReference type="PANTHER" id="PTHR33697:SF1">
    <property type="entry name" value="TUDOR_PWWP_MBT SUPERFAMILY PROTEIN"/>
    <property type="match status" value="1"/>
</dbReference>
<feature type="region of interest" description="Disordered" evidence="1">
    <location>
        <begin position="440"/>
        <end position="489"/>
    </location>
</feature>
<feature type="region of interest" description="Disordered" evidence="1">
    <location>
        <begin position="322"/>
        <end position="350"/>
    </location>
</feature>
<name>A0ABP0YVW9_9ROSI</name>
<dbReference type="SUPFAM" id="SSF63748">
    <property type="entry name" value="Tudor/PWWP/MBT"/>
    <property type="match status" value="1"/>
</dbReference>